<dbReference type="PANTHER" id="PTHR48040:SF12">
    <property type="entry name" value="ABC TRANSPORTER G FAMILY MEMBER 32-LIKE ISOFORM X1"/>
    <property type="match status" value="1"/>
</dbReference>
<organism evidence="2 3">
    <name type="scientific">Phtheirospermum japonicum</name>
    <dbReference type="NCBI Taxonomy" id="374723"/>
    <lineage>
        <taxon>Eukaryota</taxon>
        <taxon>Viridiplantae</taxon>
        <taxon>Streptophyta</taxon>
        <taxon>Embryophyta</taxon>
        <taxon>Tracheophyta</taxon>
        <taxon>Spermatophyta</taxon>
        <taxon>Magnoliopsida</taxon>
        <taxon>eudicotyledons</taxon>
        <taxon>Gunneridae</taxon>
        <taxon>Pentapetalae</taxon>
        <taxon>asterids</taxon>
        <taxon>lamiids</taxon>
        <taxon>Lamiales</taxon>
        <taxon>Orobanchaceae</taxon>
        <taxon>Orobanchaceae incertae sedis</taxon>
        <taxon>Phtheirospermum</taxon>
    </lineage>
</organism>
<comment type="caution">
    <text evidence="2">The sequence shown here is derived from an EMBL/GenBank/DDBJ whole genome shotgun (WGS) entry which is preliminary data.</text>
</comment>
<dbReference type="Proteomes" id="UP000653305">
    <property type="component" value="Unassembled WGS sequence"/>
</dbReference>
<accession>A0A830DI67</accession>
<proteinExistence type="predicted"/>
<reference evidence="2" key="1">
    <citation type="submission" date="2020-07" db="EMBL/GenBank/DDBJ databases">
        <title>Ethylene signaling mediates host invasion by parasitic plants.</title>
        <authorList>
            <person name="Yoshida S."/>
        </authorList>
    </citation>
    <scope>NUCLEOTIDE SEQUENCE</scope>
    <source>
        <strain evidence="2">Okayama</strain>
    </source>
</reference>
<keyword evidence="3" id="KW-1185">Reference proteome</keyword>
<dbReference type="Gene3D" id="3.40.50.300">
    <property type="entry name" value="P-loop containing nucleotide triphosphate hydrolases"/>
    <property type="match status" value="1"/>
</dbReference>
<dbReference type="InterPro" id="IPR027417">
    <property type="entry name" value="P-loop_NTPase"/>
</dbReference>
<dbReference type="InterPro" id="IPR029481">
    <property type="entry name" value="ABC_trans_N"/>
</dbReference>
<evidence type="ECO:0000313" key="2">
    <source>
        <dbReference type="EMBL" id="GFQ05732.1"/>
    </source>
</evidence>
<sequence>MPAQRHLYSSPPPHVNLMWGTAENLSARSESFRENGDDEEALRWAALERLPTYRRVRRGIFRNMVGDSKEVDVHKLQAQEQKIVLDRLINSVDDDWEKFFSRVRRRFDRVDLDFPTVEVRFHHLSVESSIHIGSRALPTISNFIINVTEALFRQLRVHSGKRRKLKILDDISGIIRPGRHVVNFIIRSSKLWKDDTAVSGKVTYNGHGLNEFVPQRTSSYVTQQDWHVAEMTVRETLDFSARCMGVGYKYGEKPKPKDSYPSFRKWRSENSLITTWLFNSMEELIRKPYLFMSAEEVWEAVRETHLDLENFTSL</sequence>
<dbReference type="Pfam" id="PF14510">
    <property type="entry name" value="ABC_trans_N"/>
    <property type="match status" value="1"/>
</dbReference>
<feature type="domain" description="Pleiotropic ABC efflux transporter N-terminal" evidence="1">
    <location>
        <begin position="91"/>
        <end position="143"/>
    </location>
</feature>
<dbReference type="EMBL" id="BMAC01001114">
    <property type="protein sequence ID" value="GFQ05732.1"/>
    <property type="molecule type" value="Genomic_DNA"/>
</dbReference>
<protein>
    <submittedName>
        <fullName evidence="2">ABC transporter g family member 32</fullName>
    </submittedName>
</protein>
<dbReference type="PANTHER" id="PTHR48040">
    <property type="entry name" value="PLEIOTROPIC DRUG RESISTANCE PROTEIN 1-LIKE ISOFORM X1"/>
    <property type="match status" value="1"/>
</dbReference>
<name>A0A830DI67_9LAMI</name>
<evidence type="ECO:0000259" key="1">
    <source>
        <dbReference type="Pfam" id="PF14510"/>
    </source>
</evidence>
<evidence type="ECO:0000313" key="3">
    <source>
        <dbReference type="Proteomes" id="UP000653305"/>
    </source>
</evidence>
<dbReference type="AlphaFoldDB" id="A0A830DI67"/>
<gene>
    <name evidence="2" type="ORF">PHJA_002717300</name>
</gene>
<dbReference type="OrthoDB" id="66620at2759"/>